<evidence type="ECO:0000313" key="3">
    <source>
        <dbReference type="Proteomes" id="UP001642484"/>
    </source>
</evidence>
<proteinExistence type="predicted"/>
<dbReference type="Proteomes" id="UP001642484">
    <property type="component" value="Unassembled WGS sequence"/>
</dbReference>
<accession>A0ABP0N5P6</accession>
<gene>
    <name evidence="2" type="ORF">CCMP2556_LOCUS29102</name>
</gene>
<feature type="compositionally biased region" description="Pro residues" evidence="1">
    <location>
        <begin position="14"/>
        <end position="26"/>
    </location>
</feature>
<evidence type="ECO:0000256" key="1">
    <source>
        <dbReference type="SAM" id="MobiDB-lite"/>
    </source>
</evidence>
<feature type="compositionally biased region" description="Basic and acidic residues" evidence="1">
    <location>
        <begin position="94"/>
        <end position="110"/>
    </location>
</feature>
<protein>
    <submittedName>
        <fullName evidence="2">Uncharacterized protein</fullName>
    </submittedName>
</protein>
<feature type="compositionally biased region" description="Basic and acidic residues" evidence="1">
    <location>
        <begin position="186"/>
        <end position="202"/>
    </location>
</feature>
<feature type="compositionally biased region" description="Polar residues" evidence="1">
    <location>
        <begin position="711"/>
        <end position="731"/>
    </location>
</feature>
<feature type="compositionally biased region" description="Low complexity" evidence="1">
    <location>
        <begin position="577"/>
        <end position="592"/>
    </location>
</feature>
<feature type="compositionally biased region" description="Gly residues" evidence="1">
    <location>
        <begin position="668"/>
        <end position="678"/>
    </location>
</feature>
<feature type="compositionally biased region" description="Basic and acidic residues" evidence="1">
    <location>
        <begin position="649"/>
        <end position="667"/>
    </location>
</feature>
<feature type="region of interest" description="Disordered" evidence="1">
    <location>
        <begin position="1118"/>
        <end position="1140"/>
    </location>
</feature>
<reference evidence="2 3" key="1">
    <citation type="submission" date="2024-02" db="EMBL/GenBank/DDBJ databases">
        <authorList>
            <person name="Chen Y."/>
            <person name="Shah S."/>
            <person name="Dougan E. K."/>
            <person name="Thang M."/>
            <person name="Chan C."/>
        </authorList>
    </citation>
    <scope>NUCLEOTIDE SEQUENCE [LARGE SCALE GENOMIC DNA]</scope>
</reference>
<keyword evidence="3" id="KW-1185">Reference proteome</keyword>
<organism evidence="2 3">
    <name type="scientific">Durusdinium trenchii</name>
    <dbReference type="NCBI Taxonomy" id="1381693"/>
    <lineage>
        <taxon>Eukaryota</taxon>
        <taxon>Sar</taxon>
        <taxon>Alveolata</taxon>
        <taxon>Dinophyceae</taxon>
        <taxon>Suessiales</taxon>
        <taxon>Symbiodiniaceae</taxon>
        <taxon>Durusdinium</taxon>
    </lineage>
</organism>
<feature type="region of interest" description="Disordered" evidence="1">
    <location>
        <begin position="916"/>
        <end position="977"/>
    </location>
</feature>
<feature type="compositionally biased region" description="Basic and acidic residues" evidence="1">
    <location>
        <begin position="120"/>
        <end position="150"/>
    </location>
</feature>
<feature type="compositionally biased region" description="Basic and acidic residues" evidence="1">
    <location>
        <begin position="688"/>
        <end position="710"/>
    </location>
</feature>
<name>A0ABP0N5P6_9DINO</name>
<feature type="compositionally biased region" description="Acidic residues" evidence="1">
    <location>
        <begin position="593"/>
        <end position="604"/>
    </location>
</feature>
<evidence type="ECO:0000313" key="2">
    <source>
        <dbReference type="EMBL" id="CAK9059056.1"/>
    </source>
</evidence>
<comment type="caution">
    <text evidence="2">The sequence shown here is derived from an EMBL/GenBank/DDBJ whole genome shotgun (WGS) entry which is preliminary data.</text>
</comment>
<feature type="region of interest" description="Disordered" evidence="1">
    <location>
        <begin position="835"/>
        <end position="863"/>
    </location>
</feature>
<sequence>MSDGNSPAEEILPTPAPAAPAPPVVPAAPASDSRPLNELQDYPDAKGSTIRNDAESKDIAATAIRSKSHDTSARPNNETEEVLAPAPRKSGRRKTMEPSRARKSPLERQRLSKSPEGNEQESRRVGVRSKTDADLSRTIRVIEAEGEAKDTAATAIRSKSHDTSARPNNETEEVLAPAPRKSGRRKTMEPSRARKSPLERQRLSTSPEGNEQDMVATAIRSKSHEADGRVPQQADEESSSPSRLREFLKPTVDFVALSKLVAKKNIKQRNQTKADKPEVPVPPTRDLQLIRMTFSTARRAILRRASVGHADHGSPRTAIRLAIRTVGRAASMAMRGRRAKAVRMMRIFVAAKKRNDFPEEQRRYNAEVQMDEIMEEHVTSIFWQCVLLKIDTYENIIPELLKAFAEPGAGVMESMPDLRRVLEAHLRHLEAEVDDAVESGDYDASTNSSKTKQEYRRIVEKVMEEASHIRSLVIYSRTISRMGRMQNVAHGDDAESLLNKIMQLDASKRLLRKLTEDSEEPVLRMRPPRPRRRRVKAKGSQSESQRGDESNELDEFGRGTLEVESGRADASSDRGESLSSENSSSESYSSESEAIEEEDEDIEDDTQRPRSDIDASPLDNATSEAGDSELEAPSVSAAVEKNEQQQQQEQEHANEMAEAGERGERGGQRGGGEGGGGEGGEDGGEGGGGDHEETEKARDARDATHGHDGPQESQSSRPPTFASEGSRTFSGKLTLGPDWRRLVSEAAEEAINLEAMWAESAELVHIATLELSEDWEQIAEEYIADCEERVVIKDNRGQILTLPGDVPSPSDFPLEVFQQDTSKAVLTLPGDVGSPSYSSAIREDQETPQRSTSKAQVKRRLIYSNAPKGRGRMAFSWGAWEEDEPQTSRAPSRTATAEHLNHLDILVEQADVPLASLEGRSPGPPGSTPSLAGNSPGLPGSTPGVPENSPEEPGSLPGSRESEKRTPSTGTQSFAWLQDSVLPRKVKMNLQKLRHDPGAEVRGSPVTSVEMRSTMYPASPKIVKVNGESSLAALRRTRKTRHCCLDADEVRILRDQQEDEERIISSWRENSGEALVPMLDLLPVIGGEASRGKFCVANMPFGHTAKPRFHYTEFEESNQAYPQELPRPKTQPPRPGTRLLGKMRSPLVQIKEDFRSITSLTSFHRLCKVQK</sequence>
<feature type="compositionally biased region" description="Basic and acidic residues" evidence="1">
    <location>
        <begin position="564"/>
        <end position="576"/>
    </location>
</feature>
<feature type="region of interest" description="Disordered" evidence="1">
    <location>
        <begin position="518"/>
        <end position="734"/>
    </location>
</feature>
<dbReference type="EMBL" id="CAXAMN010021385">
    <property type="protein sequence ID" value="CAK9059056.1"/>
    <property type="molecule type" value="Genomic_DNA"/>
</dbReference>
<feature type="region of interest" description="Disordered" evidence="1">
    <location>
        <begin position="1"/>
        <end position="243"/>
    </location>
</feature>
<feature type="compositionally biased region" description="Basic residues" evidence="1">
    <location>
        <begin position="526"/>
        <end position="537"/>
    </location>
</feature>